<organism evidence="1 2">
    <name type="scientific">Trifolium subterraneum</name>
    <name type="common">Subterranean clover</name>
    <dbReference type="NCBI Taxonomy" id="3900"/>
    <lineage>
        <taxon>Eukaryota</taxon>
        <taxon>Viridiplantae</taxon>
        <taxon>Streptophyta</taxon>
        <taxon>Embryophyta</taxon>
        <taxon>Tracheophyta</taxon>
        <taxon>Spermatophyta</taxon>
        <taxon>Magnoliopsida</taxon>
        <taxon>eudicotyledons</taxon>
        <taxon>Gunneridae</taxon>
        <taxon>Pentapetalae</taxon>
        <taxon>rosids</taxon>
        <taxon>fabids</taxon>
        <taxon>Fabales</taxon>
        <taxon>Fabaceae</taxon>
        <taxon>Papilionoideae</taxon>
        <taxon>50 kb inversion clade</taxon>
        <taxon>NPAAA clade</taxon>
        <taxon>Hologalegina</taxon>
        <taxon>IRL clade</taxon>
        <taxon>Trifolieae</taxon>
        <taxon>Trifolium</taxon>
    </lineage>
</organism>
<name>A0A2Z6N0F3_TRISU</name>
<evidence type="ECO:0000313" key="2">
    <source>
        <dbReference type="Proteomes" id="UP000242715"/>
    </source>
</evidence>
<proteinExistence type="predicted"/>
<dbReference type="Proteomes" id="UP000242715">
    <property type="component" value="Unassembled WGS sequence"/>
</dbReference>
<dbReference type="AlphaFoldDB" id="A0A2Z6N0F3"/>
<sequence>MTRRGLRGRKDVLRGIRPLNRGDGDDDPVGVIVTIVRGTGHRVVGGLGLESRRGKVH</sequence>
<gene>
    <name evidence="1" type="ORF">TSUD_375330</name>
</gene>
<dbReference type="EMBL" id="DF973662">
    <property type="protein sequence ID" value="GAU37231.1"/>
    <property type="molecule type" value="Genomic_DNA"/>
</dbReference>
<protein>
    <submittedName>
        <fullName evidence="1">Uncharacterized protein</fullName>
    </submittedName>
</protein>
<keyword evidence="2" id="KW-1185">Reference proteome</keyword>
<evidence type="ECO:0000313" key="1">
    <source>
        <dbReference type="EMBL" id="GAU37231.1"/>
    </source>
</evidence>
<accession>A0A2Z6N0F3</accession>
<reference evidence="2" key="1">
    <citation type="journal article" date="2017" name="Front. Plant Sci.">
        <title>Climate Clever Clovers: New Paradigm to Reduce the Environmental Footprint of Ruminants by Breeding Low Methanogenic Forages Utilizing Haplotype Variation.</title>
        <authorList>
            <person name="Kaur P."/>
            <person name="Appels R."/>
            <person name="Bayer P.E."/>
            <person name="Keeble-Gagnere G."/>
            <person name="Wang J."/>
            <person name="Hirakawa H."/>
            <person name="Shirasawa K."/>
            <person name="Vercoe P."/>
            <person name="Stefanova K."/>
            <person name="Durmic Z."/>
            <person name="Nichols P."/>
            <person name="Revell C."/>
            <person name="Isobe S.N."/>
            <person name="Edwards D."/>
            <person name="Erskine W."/>
        </authorList>
    </citation>
    <scope>NUCLEOTIDE SEQUENCE [LARGE SCALE GENOMIC DNA]</scope>
    <source>
        <strain evidence="2">cv. Daliak</strain>
    </source>
</reference>